<accession>A0A7R9B163</accession>
<dbReference type="AlphaFoldDB" id="A0A7R9B163"/>
<evidence type="ECO:0000256" key="1">
    <source>
        <dbReference type="SAM" id="MobiDB-lite"/>
    </source>
</evidence>
<gene>
    <name evidence="2" type="ORF">TSIB3V08_LOCUS7288</name>
</gene>
<organism evidence="2">
    <name type="scientific">Timema shepardi</name>
    <name type="common">Walking stick</name>
    <dbReference type="NCBI Taxonomy" id="629360"/>
    <lineage>
        <taxon>Eukaryota</taxon>
        <taxon>Metazoa</taxon>
        <taxon>Ecdysozoa</taxon>
        <taxon>Arthropoda</taxon>
        <taxon>Hexapoda</taxon>
        <taxon>Insecta</taxon>
        <taxon>Pterygota</taxon>
        <taxon>Neoptera</taxon>
        <taxon>Polyneoptera</taxon>
        <taxon>Phasmatodea</taxon>
        <taxon>Timematodea</taxon>
        <taxon>Timematoidea</taxon>
        <taxon>Timematidae</taxon>
        <taxon>Timema</taxon>
    </lineage>
</organism>
<evidence type="ECO:0000313" key="2">
    <source>
        <dbReference type="EMBL" id="CAD7263201.1"/>
    </source>
</evidence>
<reference evidence="2" key="1">
    <citation type="submission" date="2020-11" db="EMBL/GenBank/DDBJ databases">
        <authorList>
            <person name="Tran Van P."/>
        </authorList>
    </citation>
    <scope>NUCLEOTIDE SEQUENCE</scope>
</reference>
<dbReference type="EMBL" id="OC003372">
    <property type="protein sequence ID" value="CAD7263201.1"/>
    <property type="molecule type" value="Genomic_DNA"/>
</dbReference>
<name>A0A7R9B163_TIMSH</name>
<feature type="region of interest" description="Disordered" evidence="1">
    <location>
        <begin position="1"/>
        <end position="32"/>
    </location>
</feature>
<proteinExistence type="predicted"/>
<sequence length="78" mass="8169">MATLLSGNDLSGVAPQEPGAPRQPPTSLAPWGGPVIEELFGVTDKVHTPDPQPRGYNGCTHWEGLSPLNTGISTFSSK</sequence>
<protein>
    <submittedName>
        <fullName evidence="2">Uncharacterized protein</fullName>
    </submittedName>
</protein>